<dbReference type="GO" id="GO:0005737">
    <property type="term" value="C:cytoplasm"/>
    <property type="evidence" value="ECO:0007669"/>
    <property type="project" value="TreeGrafter"/>
</dbReference>
<dbReference type="PANTHER" id="PTHR13774">
    <property type="entry name" value="PHENAZINE BIOSYNTHESIS PROTEIN"/>
    <property type="match status" value="1"/>
</dbReference>
<organism evidence="4 5">
    <name type="scientific">Halarcobacter anaerophilus</name>
    <dbReference type="NCBI Taxonomy" id="877500"/>
    <lineage>
        <taxon>Bacteria</taxon>
        <taxon>Pseudomonadati</taxon>
        <taxon>Campylobacterota</taxon>
        <taxon>Epsilonproteobacteria</taxon>
        <taxon>Campylobacterales</taxon>
        <taxon>Arcobacteraceae</taxon>
        <taxon>Halarcobacter</taxon>
    </lineage>
</organism>
<evidence type="ECO:0000256" key="1">
    <source>
        <dbReference type="ARBA" id="ARBA00008270"/>
    </source>
</evidence>
<keyword evidence="2" id="KW-0413">Isomerase</keyword>
<dbReference type="Gene3D" id="3.10.310.10">
    <property type="entry name" value="Diaminopimelate Epimerase, Chain A, domain 1"/>
    <property type="match status" value="2"/>
</dbReference>
<dbReference type="SUPFAM" id="SSF54506">
    <property type="entry name" value="Diaminopimelate epimerase-like"/>
    <property type="match status" value="1"/>
</dbReference>
<dbReference type="NCBIfam" id="TIGR00654">
    <property type="entry name" value="PhzF_family"/>
    <property type="match status" value="1"/>
</dbReference>
<sequence length="265" mass="30160">MKLKMSIVDAFADKLFKGNQAAVIVLERWLDEKLMQDIAAENNLSETAFLVKEKNDIFNIRWFSPLCEIDFCGHATLASAFILFKENEALTSIKFYAKAVGNFEVYKKDDGLIQMNFPKREPVKVQEFPNELLEGLSIKPKEIYKNVQAYFAVYEKEEDVLNIEYKSELLKKLAPYDVVVTSASKNREYDFVSRYFWPASGGKEDPVTGSIHAGLTPFWANKLNKNILVALQASKRTGVLFCELKEDRVLISGKAVQYLEGNISV</sequence>
<dbReference type="Proteomes" id="UP000290191">
    <property type="component" value="Unassembled WGS sequence"/>
</dbReference>
<dbReference type="EMBL" id="PDKO01000001">
    <property type="protein sequence ID" value="RXJ64560.1"/>
    <property type="molecule type" value="Genomic_DNA"/>
</dbReference>
<accession>A0A4Q0Y360</accession>
<comment type="similarity">
    <text evidence="1">Belongs to the PhzF family.</text>
</comment>
<dbReference type="STRING" id="877500.GCA_000935065_02529"/>
<evidence type="ECO:0000256" key="2">
    <source>
        <dbReference type="ARBA" id="ARBA00023235"/>
    </source>
</evidence>
<gene>
    <name evidence="4" type="ORF">CRV06_00975</name>
</gene>
<protein>
    <submittedName>
        <fullName evidence="4">Phenazine biosynthesis protein PhzF</fullName>
    </submittedName>
</protein>
<dbReference type="Pfam" id="PF02567">
    <property type="entry name" value="PhzC-PhzF"/>
    <property type="match status" value="1"/>
</dbReference>
<reference evidence="4 5" key="1">
    <citation type="submission" date="2017-10" db="EMBL/GenBank/DDBJ databases">
        <title>Genomics of the genus Arcobacter.</title>
        <authorList>
            <person name="Perez-Cataluna A."/>
            <person name="Figueras M.J."/>
        </authorList>
    </citation>
    <scope>NUCLEOTIDE SEQUENCE [LARGE SCALE GENOMIC DNA]</scope>
    <source>
        <strain evidence="4 5">DSM 24636</strain>
    </source>
</reference>
<dbReference type="PIRSF" id="PIRSF016184">
    <property type="entry name" value="PhzC_PhzF"/>
    <property type="match status" value="1"/>
</dbReference>
<comment type="caution">
    <text evidence="4">The sequence shown here is derived from an EMBL/GenBank/DDBJ whole genome shotgun (WGS) entry which is preliminary data.</text>
</comment>
<feature type="active site" evidence="3">
    <location>
        <position position="46"/>
    </location>
</feature>
<dbReference type="AlphaFoldDB" id="A0A4Q0Y360"/>
<dbReference type="OrthoDB" id="9788221at2"/>
<keyword evidence="5" id="KW-1185">Reference proteome</keyword>
<dbReference type="GO" id="GO:0016853">
    <property type="term" value="F:isomerase activity"/>
    <property type="evidence" value="ECO:0007669"/>
    <property type="project" value="UniProtKB-KW"/>
</dbReference>
<dbReference type="InterPro" id="IPR003719">
    <property type="entry name" value="Phenazine_PhzF-like"/>
</dbReference>
<evidence type="ECO:0000313" key="4">
    <source>
        <dbReference type="EMBL" id="RXJ64560.1"/>
    </source>
</evidence>
<proteinExistence type="inferred from homology"/>
<evidence type="ECO:0000313" key="5">
    <source>
        <dbReference type="Proteomes" id="UP000290191"/>
    </source>
</evidence>
<dbReference type="PANTHER" id="PTHR13774:SF17">
    <property type="entry name" value="PHENAZINE BIOSYNTHESIS-LIKE DOMAIN-CONTAINING PROTEIN"/>
    <property type="match status" value="1"/>
</dbReference>
<evidence type="ECO:0000256" key="3">
    <source>
        <dbReference type="PIRSR" id="PIRSR016184-1"/>
    </source>
</evidence>
<name>A0A4Q0Y360_9BACT</name>